<evidence type="ECO:0000256" key="4">
    <source>
        <dbReference type="ARBA" id="ARBA00022692"/>
    </source>
</evidence>
<keyword evidence="6 7" id="KW-0472">Membrane</keyword>
<feature type="transmembrane region" description="Helical" evidence="7">
    <location>
        <begin position="12"/>
        <end position="32"/>
    </location>
</feature>
<dbReference type="PANTHER" id="PTHR33452:SF1">
    <property type="entry name" value="INNER MEMBRANE PROTEIN YPHA-RELATED"/>
    <property type="match status" value="1"/>
</dbReference>
<dbReference type="InterPro" id="IPR051907">
    <property type="entry name" value="DoxX-like_oxidoreductase"/>
</dbReference>
<protein>
    <submittedName>
        <fullName evidence="8">DoxX family protein</fullName>
    </submittedName>
</protein>
<dbReference type="PANTHER" id="PTHR33452">
    <property type="entry name" value="OXIDOREDUCTASE CATD-RELATED"/>
    <property type="match status" value="1"/>
</dbReference>
<feature type="transmembrane region" description="Helical" evidence="7">
    <location>
        <begin position="80"/>
        <end position="97"/>
    </location>
</feature>
<evidence type="ECO:0000256" key="3">
    <source>
        <dbReference type="ARBA" id="ARBA00022475"/>
    </source>
</evidence>
<dbReference type="EMBL" id="JAFFPU010000006">
    <property type="protein sequence ID" value="MBM9575868.1"/>
    <property type="molecule type" value="Genomic_DNA"/>
</dbReference>
<evidence type="ECO:0000313" key="8">
    <source>
        <dbReference type="EMBL" id="MBM9575868.1"/>
    </source>
</evidence>
<sequence length="138" mass="15442">MKEKILGLKPISTDFAALLLRLIFGGLFIHFGYTKLIGFDQMLPLFPDLIGIGSKTSLILVVFAEFFCGIFVTLGFVTRLTVIPIFITMFVAFFIAHANDPFQIKSLSFTYLLVSIVVFVLGSGKFSLDRYVLSESKR</sequence>
<dbReference type="RefSeq" id="WP_205278066.1">
    <property type="nucleotide sequence ID" value="NZ_JAFFPU010000006.1"/>
</dbReference>
<comment type="subcellular location">
    <subcellularLocation>
        <location evidence="1">Cell membrane</location>
        <topology evidence="1">Multi-pass membrane protein</topology>
    </subcellularLocation>
</comment>
<dbReference type="Pfam" id="PF07681">
    <property type="entry name" value="DoxX"/>
    <property type="match status" value="1"/>
</dbReference>
<evidence type="ECO:0000256" key="1">
    <source>
        <dbReference type="ARBA" id="ARBA00004651"/>
    </source>
</evidence>
<proteinExistence type="inferred from homology"/>
<gene>
    <name evidence="8" type="ORF">JWG45_01760</name>
</gene>
<name>A0ABS2U673_9LEPT</name>
<comment type="similarity">
    <text evidence="2">Belongs to the DoxX family.</text>
</comment>
<feature type="transmembrane region" description="Helical" evidence="7">
    <location>
        <begin position="109"/>
        <end position="128"/>
    </location>
</feature>
<dbReference type="InterPro" id="IPR032808">
    <property type="entry name" value="DoxX"/>
</dbReference>
<dbReference type="Proteomes" id="UP000724686">
    <property type="component" value="Unassembled WGS sequence"/>
</dbReference>
<keyword evidence="4 7" id="KW-0812">Transmembrane</keyword>
<keyword evidence="5 7" id="KW-1133">Transmembrane helix</keyword>
<evidence type="ECO:0000256" key="7">
    <source>
        <dbReference type="SAM" id="Phobius"/>
    </source>
</evidence>
<evidence type="ECO:0000256" key="2">
    <source>
        <dbReference type="ARBA" id="ARBA00006679"/>
    </source>
</evidence>
<evidence type="ECO:0000256" key="6">
    <source>
        <dbReference type="ARBA" id="ARBA00023136"/>
    </source>
</evidence>
<keyword evidence="3" id="KW-1003">Cell membrane</keyword>
<organism evidence="8 9">
    <name type="scientific">Leptospira ainlahdjerensis</name>
    <dbReference type="NCBI Taxonomy" id="2810033"/>
    <lineage>
        <taxon>Bacteria</taxon>
        <taxon>Pseudomonadati</taxon>
        <taxon>Spirochaetota</taxon>
        <taxon>Spirochaetia</taxon>
        <taxon>Leptospirales</taxon>
        <taxon>Leptospiraceae</taxon>
        <taxon>Leptospira</taxon>
    </lineage>
</organism>
<feature type="transmembrane region" description="Helical" evidence="7">
    <location>
        <begin position="52"/>
        <end position="73"/>
    </location>
</feature>
<keyword evidence="9" id="KW-1185">Reference proteome</keyword>
<reference evidence="8 9" key="1">
    <citation type="submission" date="2021-02" db="EMBL/GenBank/DDBJ databases">
        <title>Leptospira ainlahdjerensis sp. nov., Leptospira ainazelensis sp. nov., Leptospira abararensis sp. nov. and Leptospira chreensis sp. nov., four new species isolated from water sources in Algeria.</title>
        <authorList>
            <person name="Amara Korba A."/>
            <person name="Kainiu M."/>
            <person name="Vincent A.T."/>
            <person name="Mariet J.-F."/>
            <person name="Veyrier F.J."/>
            <person name="Goarant C."/>
            <person name="Picardeau M."/>
        </authorList>
    </citation>
    <scope>NUCLEOTIDE SEQUENCE [LARGE SCALE GENOMIC DNA]</scope>
    <source>
        <strain evidence="8 9">201903070</strain>
    </source>
</reference>
<comment type="caution">
    <text evidence="8">The sequence shown here is derived from an EMBL/GenBank/DDBJ whole genome shotgun (WGS) entry which is preliminary data.</text>
</comment>
<accession>A0ABS2U673</accession>
<evidence type="ECO:0000313" key="9">
    <source>
        <dbReference type="Proteomes" id="UP000724686"/>
    </source>
</evidence>
<evidence type="ECO:0000256" key="5">
    <source>
        <dbReference type="ARBA" id="ARBA00022989"/>
    </source>
</evidence>